<accession>A0A846N255</accession>
<keyword evidence="2" id="KW-1185">Reference proteome</keyword>
<comment type="caution">
    <text evidence="1">The sequence shown here is derived from an EMBL/GenBank/DDBJ whole genome shotgun (WGS) entry which is preliminary data.</text>
</comment>
<evidence type="ECO:0000313" key="2">
    <source>
        <dbReference type="Proteomes" id="UP000570514"/>
    </source>
</evidence>
<dbReference type="Proteomes" id="UP000570514">
    <property type="component" value="Unassembled WGS sequence"/>
</dbReference>
<proteinExistence type="predicted"/>
<name>A0A846N255_9PROT</name>
<sequence length="84" mass="9656">MFDLADVKYVRRITVGSSDPEKRMTEEEAAQAMAFLNRCLSEGQLIGLEKSFSVFNIDEEQVVVQAVIYHVGFTRRPQWMPEES</sequence>
<organism evidence="1 2">
    <name type="scientific">Rhizomicrobium palustre</name>
    <dbReference type="NCBI Taxonomy" id="189966"/>
    <lineage>
        <taxon>Bacteria</taxon>
        <taxon>Pseudomonadati</taxon>
        <taxon>Pseudomonadota</taxon>
        <taxon>Alphaproteobacteria</taxon>
        <taxon>Micropepsales</taxon>
        <taxon>Micropepsaceae</taxon>
        <taxon>Rhizomicrobium</taxon>
    </lineage>
</organism>
<reference evidence="1 2" key="1">
    <citation type="submission" date="2020-03" db="EMBL/GenBank/DDBJ databases">
        <title>Genomic Encyclopedia of Type Strains, Phase IV (KMG-IV): sequencing the most valuable type-strain genomes for metagenomic binning, comparative biology and taxonomic classification.</title>
        <authorList>
            <person name="Goeker M."/>
        </authorList>
    </citation>
    <scope>NUCLEOTIDE SEQUENCE [LARGE SCALE GENOMIC DNA]</scope>
    <source>
        <strain evidence="1 2">DSM 19867</strain>
    </source>
</reference>
<protein>
    <submittedName>
        <fullName evidence="1">Uncharacterized protein</fullName>
    </submittedName>
</protein>
<evidence type="ECO:0000313" key="1">
    <source>
        <dbReference type="EMBL" id="NIK89565.1"/>
    </source>
</evidence>
<dbReference type="EMBL" id="JAASRM010000001">
    <property type="protein sequence ID" value="NIK89565.1"/>
    <property type="molecule type" value="Genomic_DNA"/>
</dbReference>
<dbReference type="RefSeq" id="WP_167083641.1">
    <property type="nucleotide sequence ID" value="NZ_BAAADC010000001.1"/>
</dbReference>
<gene>
    <name evidence="1" type="ORF">FHS83_002883</name>
</gene>
<dbReference type="AlphaFoldDB" id="A0A846N255"/>